<evidence type="ECO:0000313" key="3">
    <source>
        <dbReference type="EMBL" id="MBU9736150.1"/>
    </source>
</evidence>
<dbReference type="SUPFAM" id="SSF52540">
    <property type="entry name" value="P-loop containing nucleoside triphosphate hydrolases"/>
    <property type="match status" value="1"/>
</dbReference>
<dbReference type="RefSeq" id="WP_238721079.1">
    <property type="nucleotide sequence ID" value="NZ_JAHQCW010000007.1"/>
</dbReference>
<dbReference type="InterPro" id="IPR001482">
    <property type="entry name" value="T2SS/T4SS_dom"/>
</dbReference>
<gene>
    <name evidence="3" type="ORF">KTH89_06340</name>
</gene>
<evidence type="ECO:0000256" key="1">
    <source>
        <dbReference type="ARBA" id="ARBA00006611"/>
    </source>
</evidence>
<dbReference type="GO" id="GO:0016887">
    <property type="term" value="F:ATP hydrolysis activity"/>
    <property type="evidence" value="ECO:0007669"/>
    <property type="project" value="InterPro"/>
</dbReference>
<proteinExistence type="inferred from homology"/>
<dbReference type="CDD" id="cd01130">
    <property type="entry name" value="VirB11-like_ATPase"/>
    <property type="match status" value="1"/>
</dbReference>
<dbReference type="EMBL" id="JAHQCW010000007">
    <property type="protein sequence ID" value="MBU9736150.1"/>
    <property type="molecule type" value="Genomic_DNA"/>
</dbReference>
<dbReference type="PANTHER" id="PTHR30486:SF6">
    <property type="entry name" value="TYPE IV PILUS RETRACTATION ATPASE PILT"/>
    <property type="match status" value="1"/>
</dbReference>
<dbReference type="Proteomes" id="UP000712157">
    <property type="component" value="Unassembled WGS sequence"/>
</dbReference>
<evidence type="ECO:0000259" key="2">
    <source>
        <dbReference type="SMART" id="SM00382"/>
    </source>
</evidence>
<evidence type="ECO:0000313" key="4">
    <source>
        <dbReference type="Proteomes" id="UP000712157"/>
    </source>
</evidence>
<dbReference type="InterPro" id="IPR003593">
    <property type="entry name" value="AAA+_ATPase"/>
</dbReference>
<dbReference type="Gene3D" id="3.30.450.380">
    <property type="match status" value="1"/>
</dbReference>
<dbReference type="InterPro" id="IPR050921">
    <property type="entry name" value="T4SS_GSP_E_ATPase"/>
</dbReference>
<dbReference type="PANTHER" id="PTHR30486">
    <property type="entry name" value="TWITCHING MOTILITY PROTEIN PILT"/>
    <property type="match status" value="1"/>
</dbReference>
<keyword evidence="4" id="KW-1185">Reference proteome</keyword>
<reference evidence="3" key="1">
    <citation type="submission" date="2021-06" db="EMBL/GenBank/DDBJ databases">
        <title>Description of novel taxa of the family Lachnospiraceae.</title>
        <authorList>
            <person name="Chaplin A.V."/>
            <person name="Sokolova S.R."/>
            <person name="Pikina A.P."/>
            <person name="Korzhanova M."/>
            <person name="Belova V."/>
            <person name="Korostin D."/>
            <person name="Efimov B.A."/>
        </authorList>
    </citation>
    <scope>NUCLEOTIDE SEQUENCE</scope>
    <source>
        <strain evidence="3">ASD5720</strain>
    </source>
</reference>
<accession>A0A949JZQ6</accession>
<feature type="domain" description="AAA+ ATPase" evidence="2">
    <location>
        <begin position="186"/>
        <end position="340"/>
    </location>
</feature>
<dbReference type="SMART" id="SM00382">
    <property type="entry name" value="AAA"/>
    <property type="match status" value="1"/>
</dbReference>
<dbReference type="Pfam" id="PF00437">
    <property type="entry name" value="T2SSE"/>
    <property type="match status" value="1"/>
</dbReference>
<comment type="similarity">
    <text evidence="1">Belongs to the GSP E family.</text>
</comment>
<organism evidence="3 4">
    <name type="scientific">Diplocloster agilis</name>
    <dbReference type="NCBI Taxonomy" id="2850323"/>
    <lineage>
        <taxon>Bacteria</taxon>
        <taxon>Bacillati</taxon>
        <taxon>Bacillota</taxon>
        <taxon>Clostridia</taxon>
        <taxon>Lachnospirales</taxon>
        <taxon>Lachnospiraceae</taxon>
        <taxon>Diplocloster</taxon>
    </lineage>
</organism>
<dbReference type="InterPro" id="IPR027417">
    <property type="entry name" value="P-loop_NTPase"/>
</dbReference>
<sequence length="407" mass="45626">MDTVTLRERVLSEMDLSREYEDEEVLELIDKVIVAYGRESYLSLSAREVIRREIFHTIRKLDVLQELVDDPDVTEIMVNGTACIFVERDGKITKWERNFASRQKLEDVVQQIVAKSNRMVNETNPIADARLENGARVHVVLPPVAVNGPILTIRRFPDKAITMSELIQWGSITKEAAGFLKNLVAAGYNIFISGGTGSGKTTFLNALSGYIPADERLIVIEDNAELQIQGVENLVRLEARNANVEGIHEITIRDLIRAALRMRPNRIIVGEVRGAETLDMLQAMNTGHDGSLSTGHANSPKDMFSRLETMVMMGMNLPLPAIRRQIASGIDILVHLGRLRDKSRKVLEITEVLDYQEEIRTQCLYEFVEEGRNSEGGVKGCLIKRHPLSNRLKLANAGIMLEDEITG</sequence>
<dbReference type="AlphaFoldDB" id="A0A949JZQ6"/>
<dbReference type="Gene3D" id="3.40.50.300">
    <property type="entry name" value="P-loop containing nucleotide triphosphate hydrolases"/>
    <property type="match status" value="1"/>
</dbReference>
<comment type="caution">
    <text evidence="3">The sequence shown here is derived from an EMBL/GenBank/DDBJ whole genome shotgun (WGS) entry which is preliminary data.</text>
</comment>
<protein>
    <submittedName>
        <fullName evidence="3">CpaF family protein</fullName>
    </submittedName>
</protein>
<name>A0A949JZQ6_9FIRM</name>